<keyword evidence="3" id="KW-0479">Metal-binding</keyword>
<gene>
    <name evidence="9" type="primary">aman-3</name>
    <name evidence="9" type="ORF">GGI25_004837</name>
</gene>
<comment type="caution">
    <text evidence="9">The sequence shown here is derived from an EMBL/GenBank/DDBJ whole genome shotgun (WGS) entry which is preliminary data.</text>
</comment>
<keyword evidence="5" id="KW-0862">Zinc</keyword>
<dbReference type="Gene3D" id="3.20.110.10">
    <property type="entry name" value="Glycoside hydrolase 38, N terminal domain"/>
    <property type="match status" value="1"/>
</dbReference>
<evidence type="ECO:0000313" key="9">
    <source>
        <dbReference type="EMBL" id="KAJ2673084.1"/>
    </source>
</evidence>
<dbReference type="PANTHER" id="PTHR11607:SF3">
    <property type="entry name" value="LYSOSOMAL ALPHA-MANNOSIDASE"/>
    <property type="match status" value="1"/>
</dbReference>
<dbReference type="Proteomes" id="UP001151518">
    <property type="component" value="Unassembled WGS sequence"/>
</dbReference>
<evidence type="ECO:0000259" key="8">
    <source>
        <dbReference type="SMART" id="SM00872"/>
    </source>
</evidence>
<name>A0A9W8FZN7_9FUNG</name>
<dbReference type="GO" id="GO:0030246">
    <property type="term" value="F:carbohydrate binding"/>
    <property type="evidence" value="ECO:0007669"/>
    <property type="project" value="InterPro"/>
</dbReference>
<keyword evidence="6 9" id="KW-0326">Glycosidase</keyword>
<evidence type="ECO:0000256" key="4">
    <source>
        <dbReference type="ARBA" id="ARBA00022801"/>
    </source>
</evidence>
<dbReference type="SUPFAM" id="SSF74650">
    <property type="entry name" value="Galactose mutarotase-like"/>
    <property type="match status" value="1"/>
</dbReference>
<dbReference type="PANTHER" id="PTHR11607">
    <property type="entry name" value="ALPHA-MANNOSIDASE"/>
    <property type="match status" value="1"/>
</dbReference>
<accession>A0A9W8FZN7</accession>
<comment type="cofactor">
    <cofactor evidence="1">
        <name>Zn(2+)</name>
        <dbReference type="ChEBI" id="CHEBI:29105"/>
    </cofactor>
</comment>
<feature type="transmembrane region" description="Helical" evidence="7">
    <location>
        <begin position="978"/>
        <end position="999"/>
    </location>
</feature>
<evidence type="ECO:0000256" key="5">
    <source>
        <dbReference type="ARBA" id="ARBA00022833"/>
    </source>
</evidence>
<dbReference type="InterPro" id="IPR000602">
    <property type="entry name" value="Glyco_hydro_38_N"/>
</dbReference>
<proteinExistence type="inferred from homology"/>
<sequence>MFVPRRYIRSGSSLLAIITICVLFHANTAVLPWNKPSWAAAFGEPGPPLDREFPRRHKLPTNLTLHILPHSHSDVGWNYKFEDYYTRWVRDVLRSVASTLWINQERKFTWGDLAFLDLWMSDEGDRPNNVLPGTARQLPWRTVLTELVRRGQWEIVGGTYVSPDEGLTTWWAHNAIVDVGHRYLASEFNASTRVAWQIDNFGHFNTMPHLLANTGYDALVLGRMAFRDLHDFASRSDLQFLWQAPRGPSPLLTHFLSVHYAAPSKSFDFDNVKTCNAPALLDELIKFARSQVVQYPAHGHVLVMMGDDFRYKRAPWAFSCLDHLIDESRKSSVWRDVTLRYSTPSDYFAAIRPYLADLDDRISPGNATRASAAKPHGEDPRHGLRLHQGDFFPYQDKPYEQYWSGMLTTRPYLKGLVRNAEQIVQHVEALLAVARIRRFALVDGAAGGTQNSLAARQQGKDAAAQLDGGTLWEVLEHNIEYCRKQVAIGYHHDAITGTCTQQAFEDYALRLRAASRVAIRIGHYSLLLSSPDTALSAVAFKSRHQMSLLVEKMEQEFGDAKTEDTAFIAESVEAMDKLGAKGSSKTPLPLPGYSTATAPIDKEDIGISLPKRQRDSLVVPPELCGPDSVGGCAGAVIAVTNANLLSTQDQVVRLQLHSLDAALVDLATQEPIHDAQISALGEDGFSVQFLARSIPPFGWKSYILANVSMVEGAYKSTDARLLSQIYREQQDKPPAKDTKQKAAAVLNKGNVRVHLSVTPDNRVRISAMRTDGAKQNERVVLHELRQYFVNPHVQSSGAYIMHSFMLMYGIVFYIFGGALCAGLVVSCVIHRELLPRTWLLALRVPNVLQLQTWRGARQGRKVFAAGESPKQPAASLTLGEVESRPVDEDFSFASRSANTSFGGRVWWALAAKLGGLVSPICIGGLTGLLFTYYVEQLADIDRLNKWTRGEGAILALVVPSFIFGYLLSGVLRWPGRRCVLFTYGVAAAVVLTMFGLPVWHSRPLHTSASHGAGMLPGSGRLSFDVQTGPVCDVARVQVSNNAKVTYKLCADKTHLVQVTANVVAEVDREIVGQFELASKVPEGHTGSGWSGECEFDMFNGVDVVRRRYSRWTPIPGNYYPAVSHIALAGKRGGGLALHSLQAMGATCIRRNTLEVGLHRSLSANDFRGLSAPMVDSVEAAVVHFVDLGLGDAEQTGIAANAIVNALPLAFVAPVSDAKALAHHSGVGSKAARGKLARGCARFVGIQAEPLGSAKEGGGGPGSISVYARVQAMAGLAHCYGGGRKVDIDIEDVVGVSQDQQLRAFAASSAGDWSIGAWQKQRSEKPVERIWLSPGEQALFRFAVQAL</sequence>
<dbReference type="Pfam" id="PF09261">
    <property type="entry name" value="Alpha-mann_mid"/>
    <property type="match status" value="1"/>
</dbReference>
<dbReference type="InterPro" id="IPR028995">
    <property type="entry name" value="Glyco_hydro_57/38_cen_sf"/>
</dbReference>
<dbReference type="EMBL" id="JANBTW010000072">
    <property type="protein sequence ID" value="KAJ2673084.1"/>
    <property type="molecule type" value="Genomic_DNA"/>
</dbReference>
<keyword evidence="7" id="KW-0472">Membrane</keyword>
<dbReference type="GO" id="GO:0006013">
    <property type="term" value="P:mannose metabolic process"/>
    <property type="evidence" value="ECO:0007669"/>
    <property type="project" value="InterPro"/>
</dbReference>
<evidence type="ECO:0000256" key="1">
    <source>
        <dbReference type="ARBA" id="ARBA00001947"/>
    </source>
</evidence>
<dbReference type="EC" id="3.2.1.114" evidence="9"/>
<dbReference type="InterPro" id="IPR015341">
    <property type="entry name" value="Glyco_hydro_38_cen"/>
</dbReference>
<evidence type="ECO:0000256" key="3">
    <source>
        <dbReference type="ARBA" id="ARBA00022723"/>
    </source>
</evidence>
<keyword evidence="7" id="KW-1133">Transmembrane helix</keyword>
<dbReference type="SUPFAM" id="SSF88688">
    <property type="entry name" value="Families 57/38 glycoside transferase middle domain"/>
    <property type="match status" value="1"/>
</dbReference>
<dbReference type="InterPro" id="IPR011013">
    <property type="entry name" value="Gal_mutarotase_sf_dom"/>
</dbReference>
<dbReference type="Gene3D" id="2.70.98.30">
    <property type="entry name" value="Golgi alpha-mannosidase II, domain 4"/>
    <property type="match status" value="1"/>
</dbReference>
<dbReference type="InterPro" id="IPR027291">
    <property type="entry name" value="Glyco_hydro_38_N_sf"/>
</dbReference>
<keyword evidence="4 9" id="KW-0378">Hydrolase</keyword>
<dbReference type="OrthoDB" id="10261055at2759"/>
<evidence type="ECO:0000256" key="2">
    <source>
        <dbReference type="ARBA" id="ARBA00009792"/>
    </source>
</evidence>
<dbReference type="Pfam" id="PF01074">
    <property type="entry name" value="Glyco_hydro_38N"/>
    <property type="match status" value="1"/>
</dbReference>
<dbReference type="InterPro" id="IPR037094">
    <property type="entry name" value="Glyco_hydro_38_cen_sf"/>
</dbReference>
<comment type="similarity">
    <text evidence="2">Belongs to the glycosyl hydrolase 38 family.</text>
</comment>
<feature type="domain" description="Glycoside hydrolase family 38 central" evidence="8">
    <location>
        <begin position="401"/>
        <end position="511"/>
    </location>
</feature>
<feature type="transmembrane region" description="Helical" evidence="7">
    <location>
        <begin position="952"/>
        <end position="971"/>
    </location>
</feature>
<dbReference type="GO" id="GO:0004572">
    <property type="term" value="F:mannosyl-oligosaccharide 1,3-1,6-alpha-mannosidase activity"/>
    <property type="evidence" value="ECO:0007669"/>
    <property type="project" value="UniProtKB-EC"/>
</dbReference>
<keyword evidence="7" id="KW-0812">Transmembrane</keyword>
<dbReference type="InterPro" id="IPR050843">
    <property type="entry name" value="Glycosyl_Hydrlase_38"/>
</dbReference>
<reference evidence="9" key="1">
    <citation type="submission" date="2022-07" db="EMBL/GenBank/DDBJ databases">
        <title>Phylogenomic reconstructions and comparative analyses of Kickxellomycotina fungi.</title>
        <authorList>
            <person name="Reynolds N.K."/>
            <person name="Stajich J.E."/>
            <person name="Barry K."/>
            <person name="Grigoriev I.V."/>
            <person name="Crous P."/>
            <person name="Smith M.E."/>
        </authorList>
    </citation>
    <scope>NUCLEOTIDE SEQUENCE</scope>
    <source>
        <strain evidence="9">NRRL 3115</strain>
    </source>
</reference>
<evidence type="ECO:0000256" key="6">
    <source>
        <dbReference type="ARBA" id="ARBA00023295"/>
    </source>
</evidence>
<organism evidence="9 10">
    <name type="scientific">Coemansia spiralis</name>
    <dbReference type="NCBI Taxonomy" id="417178"/>
    <lineage>
        <taxon>Eukaryota</taxon>
        <taxon>Fungi</taxon>
        <taxon>Fungi incertae sedis</taxon>
        <taxon>Zoopagomycota</taxon>
        <taxon>Kickxellomycotina</taxon>
        <taxon>Kickxellomycetes</taxon>
        <taxon>Kickxellales</taxon>
        <taxon>Kickxellaceae</taxon>
        <taxon>Coemansia</taxon>
    </lineage>
</organism>
<dbReference type="InterPro" id="IPR011330">
    <property type="entry name" value="Glyco_hydro/deAcase_b/a-brl"/>
</dbReference>
<protein>
    <submittedName>
        <fullName evidence="9">Mannosyl-oligosaccharide 1,3-1,6-alpha-mannosidase activity protein</fullName>
        <ecNumber evidence="9">3.2.1.114</ecNumber>
    </submittedName>
</protein>
<feature type="transmembrane region" description="Helical" evidence="7">
    <location>
        <begin position="805"/>
        <end position="829"/>
    </location>
</feature>
<dbReference type="Gene3D" id="1.20.1270.50">
    <property type="entry name" value="Glycoside hydrolase family 38, central domain"/>
    <property type="match status" value="1"/>
</dbReference>
<dbReference type="GO" id="GO:0046872">
    <property type="term" value="F:metal ion binding"/>
    <property type="evidence" value="ECO:0007669"/>
    <property type="project" value="UniProtKB-KW"/>
</dbReference>
<dbReference type="SUPFAM" id="SSF88713">
    <property type="entry name" value="Glycoside hydrolase/deacetylase"/>
    <property type="match status" value="1"/>
</dbReference>
<feature type="transmembrane region" description="Helical" evidence="7">
    <location>
        <begin position="905"/>
        <end position="932"/>
    </location>
</feature>
<dbReference type="SMART" id="SM00872">
    <property type="entry name" value="Alpha-mann_mid"/>
    <property type="match status" value="1"/>
</dbReference>
<evidence type="ECO:0000313" key="10">
    <source>
        <dbReference type="Proteomes" id="UP001151518"/>
    </source>
</evidence>
<evidence type="ECO:0000256" key="7">
    <source>
        <dbReference type="SAM" id="Phobius"/>
    </source>
</evidence>